<protein>
    <submittedName>
        <fullName evidence="2">Permease</fullName>
    </submittedName>
</protein>
<feature type="transmembrane region" description="Helical" evidence="1">
    <location>
        <begin position="377"/>
        <end position="395"/>
    </location>
</feature>
<sequence>MMPASPPRRALAFEQNPPWSIPLRFFLSAPLFAALAAGLLAWQGDTMLLSRWSPRTLALTHLLVLGCLSMTMLGALLQMLPVVAGMAVPRVGQIGALVHIGTACGALLLGAAFWRQQPLLFQGALLLLGGSFLLFLSACTVAMWQPPPQGAGAVVAGVRLSLTALILTVALGCLLAAAFAWPERLQLPLQRITDTHAMWGLLGWVGLLVIAFAYQVVPMFMLTEPYPRWLTEHLGGALFILMAAASVSTEFTGGGRLFHQACLLLIGLAYAIFAAATLMLLARRKRPQRDATSCYWGTAMCSVIAASVLALWPAPADNARPLAIGALMIAGFALSVINGMLYKIVPFLTWHHLQQARERGAPKPPAVSQFIPQHRAVWQYVLHLLGLLLLLGACYQPRLSHIAGTVMCIACLALSANLGCATMKR</sequence>
<evidence type="ECO:0000256" key="1">
    <source>
        <dbReference type="SAM" id="Phobius"/>
    </source>
</evidence>
<name>A0A6L6PRN5_9BURK</name>
<gene>
    <name evidence="2" type="ORF">GM676_27415</name>
</gene>
<feature type="transmembrane region" description="Helical" evidence="1">
    <location>
        <begin position="401"/>
        <end position="420"/>
    </location>
</feature>
<keyword evidence="1" id="KW-1133">Transmembrane helix</keyword>
<keyword evidence="1" id="KW-0812">Transmembrane</keyword>
<feature type="transmembrane region" description="Helical" evidence="1">
    <location>
        <begin position="21"/>
        <end position="42"/>
    </location>
</feature>
<feature type="transmembrane region" description="Helical" evidence="1">
    <location>
        <begin position="257"/>
        <end position="282"/>
    </location>
</feature>
<dbReference type="RefSeq" id="WP_155467449.1">
    <property type="nucleotide sequence ID" value="NZ_WNKY01000053.1"/>
</dbReference>
<proteinExistence type="predicted"/>
<feature type="transmembrane region" description="Helical" evidence="1">
    <location>
        <begin position="324"/>
        <end position="345"/>
    </location>
</feature>
<comment type="caution">
    <text evidence="2">The sequence shown here is derived from an EMBL/GenBank/DDBJ whole genome shotgun (WGS) entry which is preliminary data.</text>
</comment>
<feature type="transmembrane region" description="Helical" evidence="1">
    <location>
        <begin position="96"/>
        <end position="114"/>
    </location>
</feature>
<evidence type="ECO:0000313" key="3">
    <source>
        <dbReference type="Proteomes" id="UP000475582"/>
    </source>
</evidence>
<dbReference type="Proteomes" id="UP000475582">
    <property type="component" value="Unassembled WGS sequence"/>
</dbReference>
<dbReference type="AlphaFoldDB" id="A0A6L6PRN5"/>
<feature type="transmembrane region" description="Helical" evidence="1">
    <location>
        <begin position="294"/>
        <end position="312"/>
    </location>
</feature>
<keyword evidence="3" id="KW-1185">Reference proteome</keyword>
<keyword evidence="1" id="KW-0472">Membrane</keyword>
<reference evidence="2 3" key="1">
    <citation type="submission" date="2019-11" db="EMBL/GenBank/DDBJ databases">
        <title>Type strains purchased from KCTC, JCM and DSMZ.</title>
        <authorList>
            <person name="Lu H."/>
        </authorList>
    </citation>
    <scope>NUCLEOTIDE SEQUENCE [LARGE SCALE GENOMIC DNA]</scope>
    <source>
        <strain evidence="2 3">KCTC 22382</strain>
    </source>
</reference>
<feature type="transmembrane region" description="Helical" evidence="1">
    <location>
        <begin position="156"/>
        <end position="181"/>
    </location>
</feature>
<evidence type="ECO:0000313" key="2">
    <source>
        <dbReference type="EMBL" id="MTV41297.1"/>
    </source>
</evidence>
<feature type="transmembrane region" description="Helical" evidence="1">
    <location>
        <begin position="120"/>
        <end position="144"/>
    </location>
</feature>
<accession>A0A6L6PRN5</accession>
<organism evidence="2 3">
    <name type="scientific">Duganella radicis</name>
    <dbReference type="NCBI Taxonomy" id="551988"/>
    <lineage>
        <taxon>Bacteria</taxon>
        <taxon>Pseudomonadati</taxon>
        <taxon>Pseudomonadota</taxon>
        <taxon>Betaproteobacteria</taxon>
        <taxon>Burkholderiales</taxon>
        <taxon>Oxalobacteraceae</taxon>
        <taxon>Telluria group</taxon>
        <taxon>Duganella</taxon>
    </lineage>
</organism>
<dbReference type="OrthoDB" id="5295665at2"/>
<feature type="transmembrane region" description="Helical" evidence="1">
    <location>
        <begin position="62"/>
        <end position="84"/>
    </location>
</feature>
<feature type="transmembrane region" description="Helical" evidence="1">
    <location>
        <begin position="201"/>
        <end position="222"/>
    </location>
</feature>
<dbReference type="EMBL" id="WNKY01000053">
    <property type="protein sequence ID" value="MTV41297.1"/>
    <property type="molecule type" value="Genomic_DNA"/>
</dbReference>